<dbReference type="AlphaFoldDB" id="A0AAD6YXT2"/>
<evidence type="ECO:0000256" key="1">
    <source>
        <dbReference type="SAM" id="MobiDB-lite"/>
    </source>
</evidence>
<evidence type="ECO:0000313" key="2">
    <source>
        <dbReference type="EMBL" id="KAJ7300939.1"/>
    </source>
</evidence>
<feature type="compositionally biased region" description="Acidic residues" evidence="1">
    <location>
        <begin position="289"/>
        <end position="298"/>
    </location>
</feature>
<sequence length="573" mass="62411">MVAAQLSMELHDSAQPVIEHCSPNPTLRADGWRGEGQGDGYVVESLGRGGWVHIYIFPLRARVGFCLLRPQQLSMELHDSAQPVIEHCSPNPTSRTDGWWAEGQGDGYVVESLGRGGWAHIYIPPLRAQVSFCLLRPQQLIQLMSVYLFRGFWQGGWTRRRASSEEAESGQTDSKRLPLEKGEGVNINPFVDVGCAPALSPKRKRFPPPELVEELERFPKRPPDTNPPIGVGCTLALSPEPEGFTERLSEANMPIGVTVGCTPGRVGLGIAAVDRGVAIAAGDEVVEGTVEEGDEDEGTAGSVTGVKSGGRPYAARALGSDRYGGLDGGGHPVVRRKEKCQMRSFFVSQHYKFGILSAIRCLQEDSLNDGYGSRSGNGAGAKSYAQGDTDAPRSYHAYRDLRRLRKLLPACHRWGLGGDVKVTLGHNTDGLQSVDATQLPKCNWLADGFDRNEIGACCADVSANSIQCVQRRITMLDIQRALWASLVLGLSETTAVVNLWKTYLSETCGNMIKAEAFSSAAFTATTPKVPWFFNFFYGDVGVHIAGQRDTGQKQVPKAYMHAKMRASFRERAG</sequence>
<organism evidence="2 3">
    <name type="scientific">Mycena albidolilacea</name>
    <dbReference type="NCBI Taxonomy" id="1033008"/>
    <lineage>
        <taxon>Eukaryota</taxon>
        <taxon>Fungi</taxon>
        <taxon>Dikarya</taxon>
        <taxon>Basidiomycota</taxon>
        <taxon>Agaricomycotina</taxon>
        <taxon>Agaricomycetes</taxon>
        <taxon>Agaricomycetidae</taxon>
        <taxon>Agaricales</taxon>
        <taxon>Marasmiineae</taxon>
        <taxon>Mycenaceae</taxon>
        <taxon>Mycena</taxon>
    </lineage>
</organism>
<proteinExistence type="predicted"/>
<evidence type="ECO:0000313" key="3">
    <source>
        <dbReference type="Proteomes" id="UP001218218"/>
    </source>
</evidence>
<comment type="caution">
    <text evidence="2">The sequence shown here is derived from an EMBL/GenBank/DDBJ whole genome shotgun (WGS) entry which is preliminary data.</text>
</comment>
<gene>
    <name evidence="2" type="ORF">DFH08DRAFT_827978</name>
</gene>
<feature type="region of interest" description="Disordered" evidence="1">
    <location>
        <begin position="289"/>
        <end position="309"/>
    </location>
</feature>
<reference evidence="2" key="1">
    <citation type="submission" date="2023-03" db="EMBL/GenBank/DDBJ databases">
        <title>Massive genome expansion in bonnet fungi (Mycena s.s.) driven by repeated elements and novel gene families across ecological guilds.</title>
        <authorList>
            <consortium name="Lawrence Berkeley National Laboratory"/>
            <person name="Harder C.B."/>
            <person name="Miyauchi S."/>
            <person name="Viragh M."/>
            <person name="Kuo A."/>
            <person name="Thoen E."/>
            <person name="Andreopoulos B."/>
            <person name="Lu D."/>
            <person name="Skrede I."/>
            <person name="Drula E."/>
            <person name="Henrissat B."/>
            <person name="Morin E."/>
            <person name="Kohler A."/>
            <person name="Barry K."/>
            <person name="LaButti K."/>
            <person name="Morin E."/>
            <person name="Salamov A."/>
            <person name="Lipzen A."/>
            <person name="Mereny Z."/>
            <person name="Hegedus B."/>
            <person name="Baldrian P."/>
            <person name="Stursova M."/>
            <person name="Weitz H."/>
            <person name="Taylor A."/>
            <person name="Grigoriev I.V."/>
            <person name="Nagy L.G."/>
            <person name="Martin F."/>
            <person name="Kauserud H."/>
        </authorList>
    </citation>
    <scope>NUCLEOTIDE SEQUENCE</scope>
    <source>
        <strain evidence="2">CBHHK002</strain>
    </source>
</reference>
<dbReference type="Proteomes" id="UP001218218">
    <property type="component" value="Unassembled WGS sequence"/>
</dbReference>
<dbReference type="EMBL" id="JARIHO010000148">
    <property type="protein sequence ID" value="KAJ7300939.1"/>
    <property type="molecule type" value="Genomic_DNA"/>
</dbReference>
<name>A0AAD6YXT2_9AGAR</name>
<accession>A0AAD6YXT2</accession>
<protein>
    <submittedName>
        <fullName evidence="2">Uncharacterized protein</fullName>
    </submittedName>
</protein>
<keyword evidence="3" id="KW-1185">Reference proteome</keyword>